<dbReference type="OrthoDB" id="3033638at2759"/>
<feature type="compositionally biased region" description="Polar residues" evidence="1">
    <location>
        <begin position="224"/>
        <end position="238"/>
    </location>
</feature>
<feature type="region of interest" description="Disordered" evidence="1">
    <location>
        <begin position="186"/>
        <end position="274"/>
    </location>
</feature>
<evidence type="ECO:0000256" key="1">
    <source>
        <dbReference type="SAM" id="MobiDB-lite"/>
    </source>
</evidence>
<feature type="compositionally biased region" description="Polar residues" evidence="1">
    <location>
        <begin position="664"/>
        <end position="673"/>
    </location>
</feature>
<evidence type="ECO:0000313" key="2">
    <source>
        <dbReference type="EMBL" id="KAE9387171.1"/>
    </source>
</evidence>
<gene>
    <name evidence="2" type="ORF">BT96DRAFT_1005378</name>
</gene>
<sequence length="766" mass="84454">MLPPSKWFVVLGPKGLPSPSKPPGIYQTIQWKVGGKSVLPLPLHIQFPDYMFALFAFNHLQPLLSDEANLKLRPGTLVERFVASEAFREVSDQIEHRGGLIWAVKHGTRPGVYTDTIAALASVDSSGRNDNGVVFQQAYAFCSFREAVVCQMLDDHPTAAIHDYNPQDRPDDAETLRAVLLEHMDEPLVKAESPSDPELPRDTPDHESMPPPPAPATSAPSTPHRSQTSPARMQNTPGGFNIVYSPTVVVHVNSPDPSSPGPSTPIRASQRHGGIERGRRTLLAEGFTMDQVSSIELAFATSDMFNDFAQTVSEDFGMRNARAADVWYTYKGRRLLHAARRRAGTGARKPWRTQTKCSVIKLTTGQKTKRKQKRAAEKQSYKTALLKAHQRICEMALEIHEQFGNRSVDLIATDIFQSKRLQTATKDIGPYHAFVSLQARRMNAELPEGEPKQKVNELSKKISLLWKEMSKEERIDATKDTLVDLRERRENKEVGEHKPGAVAAQDSFLTGERIKETLECLNMRTGDEALLIITMLKLIPDDVAAKMDGFMVTGIEGVARSHAQPLLLQLKSNVSKLITRKLQECAGNVKISRMYYRNFAERVTKRYGIVVKNWPLGEFANPSSISTMAAAQTLWNAWDSNTAHFYRMSNDEYVQWLDQYNNAQGAAPQNPSSAGAGDNEEGGGLHEGGGGEMEPVPQGAVGNAPMASTPTPASAPAPTNVSSNFVMTMTMVTDANGATMAVKSKPRKPRSDKGKPRKKRGSNVPT</sequence>
<dbReference type="AlphaFoldDB" id="A0A6A4GN43"/>
<feature type="compositionally biased region" description="Basic and acidic residues" evidence="1">
    <location>
        <begin position="198"/>
        <end position="208"/>
    </location>
</feature>
<dbReference type="Proteomes" id="UP000799118">
    <property type="component" value="Unassembled WGS sequence"/>
</dbReference>
<evidence type="ECO:0000313" key="3">
    <source>
        <dbReference type="Proteomes" id="UP000799118"/>
    </source>
</evidence>
<protein>
    <submittedName>
        <fullName evidence="2">Uncharacterized protein</fullName>
    </submittedName>
</protein>
<accession>A0A6A4GN43</accession>
<proteinExistence type="predicted"/>
<organism evidence="2 3">
    <name type="scientific">Gymnopus androsaceus JB14</name>
    <dbReference type="NCBI Taxonomy" id="1447944"/>
    <lineage>
        <taxon>Eukaryota</taxon>
        <taxon>Fungi</taxon>
        <taxon>Dikarya</taxon>
        <taxon>Basidiomycota</taxon>
        <taxon>Agaricomycotina</taxon>
        <taxon>Agaricomycetes</taxon>
        <taxon>Agaricomycetidae</taxon>
        <taxon>Agaricales</taxon>
        <taxon>Marasmiineae</taxon>
        <taxon>Omphalotaceae</taxon>
        <taxon>Gymnopus</taxon>
    </lineage>
</organism>
<dbReference type="EMBL" id="ML769818">
    <property type="protein sequence ID" value="KAE9387171.1"/>
    <property type="molecule type" value="Genomic_DNA"/>
</dbReference>
<feature type="compositionally biased region" description="Basic residues" evidence="1">
    <location>
        <begin position="755"/>
        <end position="766"/>
    </location>
</feature>
<reference evidence="2" key="1">
    <citation type="journal article" date="2019" name="Environ. Microbiol.">
        <title>Fungal ecological strategies reflected in gene transcription - a case study of two litter decomposers.</title>
        <authorList>
            <person name="Barbi F."/>
            <person name="Kohler A."/>
            <person name="Barry K."/>
            <person name="Baskaran P."/>
            <person name="Daum C."/>
            <person name="Fauchery L."/>
            <person name="Ihrmark K."/>
            <person name="Kuo A."/>
            <person name="LaButti K."/>
            <person name="Lipzen A."/>
            <person name="Morin E."/>
            <person name="Grigoriev I.V."/>
            <person name="Henrissat B."/>
            <person name="Lindahl B."/>
            <person name="Martin F."/>
        </authorList>
    </citation>
    <scope>NUCLEOTIDE SEQUENCE</scope>
    <source>
        <strain evidence="2">JB14</strain>
    </source>
</reference>
<keyword evidence="3" id="KW-1185">Reference proteome</keyword>
<dbReference type="CDD" id="cd00084">
    <property type="entry name" value="HMG-box_SF"/>
    <property type="match status" value="1"/>
</dbReference>
<feature type="region of interest" description="Disordered" evidence="1">
    <location>
        <begin position="735"/>
        <end position="766"/>
    </location>
</feature>
<feature type="compositionally biased region" description="Low complexity" evidence="1">
    <location>
        <begin position="703"/>
        <end position="720"/>
    </location>
</feature>
<feature type="region of interest" description="Disordered" evidence="1">
    <location>
        <begin position="664"/>
        <end position="720"/>
    </location>
</feature>
<name>A0A6A4GN43_9AGAR</name>